<name>A0AA43QY08_9LECA</name>
<dbReference type="GO" id="GO:0046656">
    <property type="term" value="P:folic acid biosynthetic process"/>
    <property type="evidence" value="ECO:0007669"/>
    <property type="project" value="UniProtKB-KW"/>
</dbReference>
<evidence type="ECO:0000256" key="2">
    <source>
        <dbReference type="SAM" id="MobiDB-lite"/>
    </source>
</evidence>
<accession>A0AA43QY08</accession>
<protein>
    <recommendedName>
        <fullName evidence="5">Dihydroneopterin aldolase/epimerase domain-containing protein</fullName>
    </recommendedName>
</protein>
<gene>
    <name evidence="3" type="ORF">OHK93_004782</name>
</gene>
<evidence type="ECO:0000256" key="1">
    <source>
        <dbReference type="ARBA" id="ARBA00022909"/>
    </source>
</evidence>
<keyword evidence="1" id="KW-0289">Folate biosynthesis</keyword>
<proteinExistence type="predicted"/>
<dbReference type="InterPro" id="IPR043133">
    <property type="entry name" value="GTP-CH-I_C/QueF"/>
</dbReference>
<dbReference type="AlphaFoldDB" id="A0AA43QY08"/>
<feature type="region of interest" description="Disordered" evidence="2">
    <location>
        <begin position="285"/>
        <end position="304"/>
    </location>
</feature>
<dbReference type="EMBL" id="JAPUFD010000022">
    <property type="protein sequence ID" value="MDI1492998.1"/>
    <property type="molecule type" value="Genomic_DNA"/>
</dbReference>
<organism evidence="3 4">
    <name type="scientific">Ramalina farinacea</name>
    <dbReference type="NCBI Taxonomy" id="258253"/>
    <lineage>
        <taxon>Eukaryota</taxon>
        <taxon>Fungi</taxon>
        <taxon>Dikarya</taxon>
        <taxon>Ascomycota</taxon>
        <taxon>Pezizomycotina</taxon>
        <taxon>Lecanoromycetes</taxon>
        <taxon>OSLEUM clade</taxon>
        <taxon>Lecanoromycetidae</taxon>
        <taxon>Lecanorales</taxon>
        <taxon>Lecanorineae</taxon>
        <taxon>Ramalinaceae</taxon>
        <taxon>Ramalina</taxon>
    </lineage>
</organism>
<dbReference type="Gene3D" id="3.30.1130.10">
    <property type="match status" value="1"/>
</dbReference>
<comment type="caution">
    <text evidence="3">The sequence shown here is derived from an EMBL/GenBank/DDBJ whole genome shotgun (WGS) entry which is preliminary data.</text>
</comment>
<evidence type="ECO:0000313" key="4">
    <source>
        <dbReference type="Proteomes" id="UP001161017"/>
    </source>
</evidence>
<evidence type="ECO:0000313" key="3">
    <source>
        <dbReference type="EMBL" id="MDI1492998.1"/>
    </source>
</evidence>
<keyword evidence="4" id="KW-1185">Reference proteome</keyword>
<evidence type="ECO:0008006" key="5">
    <source>
        <dbReference type="Google" id="ProtNLM"/>
    </source>
</evidence>
<reference evidence="3" key="1">
    <citation type="journal article" date="2023" name="Genome Biol. Evol.">
        <title>First Whole Genome Sequence and Flow Cytometry Genome Size Data for the Lichen-Forming Fungus Ramalina farinacea (Ascomycota).</title>
        <authorList>
            <person name="Llewellyn T."/>
            <person name="Mian S."/>
            <person name="Hill R."/>
            <person name="Leitch I.J."/>
            <person name="Gaya E."/>
        </authorList>
    </citation>
    <scope>NUCLEOTIDE SEQUENCE</scope>
    <source>
        <strain evidence="3">LIQ254RAFAR</strain>
    </source>
</reference>
<sequence>MSSLFGEAWTPISLNPAIDFHEPFMNNGEIICALEIRSEAYLGTERQLRHIRIAISLTIDTTTSQHQTIPTELRRYHFCHEIVENVHGRGFVSLGAISDHVAKFLEKEWPCKTLTINVGAVSKDPKALLGTGCQRVLQGGMLSDGSTIYRTLHPSSHMWSIRSLEASCIIGSNPDGQAVMPKMKIDLRFWSKAGDQTFPEFTDKQENWQRLSQGVCDIVAKVGFTELEKLEELATEMIRFMFTKCPLFRVSCRLQLPLSLSMASVGGSLEVEISRNRDTMGIEYEAGSSNSSQDSYEVDFGPCG</sequence>
<dbReference type="Proteomes" id="UP001161017">
    <property type="component" value="Unassembled WGS sequence"/>
</dbReference>